<feature type="transmembrane region" description="Helical" evidence="2">
    <location>
        <begin position="20"/>
        <end position="39"/>
    </location>
</feature>
<evidence type="ECO:0000313" key="4">
    <source>
        <dbReference type="Proteomes" id="UP000765509"/>
    </source>
</evidence>
<accession>A0A9Q3CDR2</accession>
<feature type="compositionally biased region" description="Polar residues" evidence="1">
    <location>
        <begin position="99"/>
        <end position="109"/>
    </location>
</feature>
<evidence type="ECO:0000256" key="1">
    <source>
        <dbReference type="SAM" id="MobiDB-lite"/>
    </source>
</evidence>
<proteinExistence type="predicted"/>
<feature type="region of interest" description="Disordered" evidence="1">
    <location>
        <begin position="73"/>
        <end position="118"/>
    </location>
</feature>
<reference evidence="3" key="1">
    <citation type="submission" date="2021-03" db="EMBL/GenBank/DDBJ databases">
        <title>Draft genome sequence of rust myrtle Austropuccinia psidii MF-1, a brazilian biotype.</title>
        <authorList>
            <person name="Quecine M.C."/>
            <person name="Pachon D.M.R."/>
            <person name="Bonatelli M.L."/>
            <person name="Correr F.H."/>
            <person name="Franceschini L.M."/>
            <person name="Leite T.F."/>
            <person name="Margarido G.R.A."/>
            <person name="Almeida C.A."/>
            <person name="Ferrarezi J.A."/>
            <person name="Labate C.A."/>
        </authorList>
    </citation>
    <scope>NUCLEOTIDE SEQUENCE</scope>
    <source>
        <strain evidence="3">MF-1</strain>
    </source>
</reference>
<keyword evidence="2" id="KW-0812">Transmembrane</keyword>
<name>A0A9Q3CDR2_9BASI</name>
<comment type="caution">
    <text evidence="3">The sequence shown here is derived from an EMBL/GenBank/DDBJ whole genome shotgun (WGS) entry which is preliminary data.</text>
</comment>
<organism evidence="3 4">
    <name type="scientific">Austropuccinia psidii MF-1</name>
    <dbReference type="NCBI Taxonomy" id="1389203"/>
    <lineage>
        <taxon>Eukaryota</taxon>
        <taxon>Fungi</taxon>
        <taxon>Dikarya</taxon>
        <taxon>Basidiomycota</taxon>
        <taxon>Pucciniomycotina</taxon>
        <taxon>Pucciniomycetes</taxon>
        <taxon>Pucciniales</taxon>
        <taxon>Sphaerophragmiaceae</taxon>
        <taxon>Austropuccinia</taxon>
    </lineage>
</organism>
<gene>
    <name evidence="3" type="ORF">O181_023059</name>
</gene>
<dbReference type="AlphaFoldDB" id="A0A9Q3CDR2"/>
<dbReference type="Proteomes" id="UP000765509">
    <property type="component" value="Unassembled WGS sequence"/>
</dbReference>
<keyword evidence="2" id="KW-0472">Membrane</keyword>
<sequence length="118" mass="13316">MSLPLQLIKSFHCRSLFEQTSLKIFVLCVIVILSINVQIRYARPMESAPAKGVRQAIDEKNGVRLTEQSVSFHQTSDSLRAQAVQDEPPNKKPDEFSPFRSNPATSFQTMEYDGGPFQ</sequence>
<keyword evidence="4" id="KW-1185">Reference proteome</keyword>
<protein>
    <submittedName>
        <fullName evidence="3">Uncharacterized protein</fullName>
    </submittedName>
</protein>
<evidence type="ECO:0000256" key="2">
    <source>
        <dbReference type="SAM" id="Phobius"/>
    </source>
</evidence>
<feature type="compositionally biased region" description="Basic and acidic residues" evidence="1">
    <location>
        <begin position="88"/>
        <end position="97"/>
    </location>
</feature>
<keyword evidence="2" id="KW-1133">Transmembrane helix</keyword>
<dbReference type="EMBL" id="AVOT02007191">
    <property type="protein sequence ID" value="MBW0483344.1"/>
    <property type="molecule type" value="Genomic_DNA"/>
</dbReference>
<evidence type="ECO:0000313" key="3">
    <source>
        <dbReference type="EMBL" id="MBW0483344.1"/>
    </source>
</evidence>